<dbReference type="AlphaFoldDB" id="A0A0K2B669"/>
<sequence>MALMTHAPARLEANYRTLSTDDQDRFDHAMELADNTADNGEYVALMLAAASIAGLRIPYGTEIRRCGCSCWCPTIFDAADPDAHVIEPGDGYNLGRHQCPWCADQHRETA</sequence>
<name>A0A0K2B669_STRA7</name>
<dbReference type="RefSeq" id="WP_053143306.1">
    <property type="nucleotide sequence ID" value="NZ_CP012383.1"/>
</dbReference>
<dbReference type="KEGG" id="samb:SAM23877_p065"/>
<accession>A0A0K2B669</accession>
<evidence type="ECO:0000313" key="1">
    <source>
        <dbReference type="EMBL" id="AKZ60774.1"/>
    </source>
</evidence>
<dbReference type="EMBL" id="CP012383">
    <property type="protein sequence ID" value="AKZ60774.1"/>
    <property type="molecule type" value="Genomic_DNA"/>
</dbReference>
<organism evidence="1 2">
    <name type="scientific">Streptomyces ambofaciens (strain ATCC 23877 / 3486 / DSM 40053 / JCM 4204 / NBRC 12836 / NRRL B-2516)</name>
    <dbReference type="NCBI Taxonomy" id="278992"/>
    <lineage>
        <taxon>Bacteria</taxon>
        <taxon>Bacillati</taxon>
        <taxon>Actinomycetota</taxon>
        <taxon>Actinomycetes</taxon>
        <taxon>Kitasatosporales</taxon>
        <taxon>Streptomycetaceae</taxon>
        <taxon>Streptomyces</taxon>
    </lineage>
</organism>
<dbReference type="Proteomes" id="UP000061018">
    <property type="component" value="Plasmid pSAM1"/>
</dbReference>
<evidence type="ECO:0000313" key="2">
    <source>
        <dbReference type="Proteomes" id="UP000061018"/>
    </source>
</evidence>
<geneLocation type="plasmid" evidence="1 2">
    <name>pSAM1</name>
</geneLocation>
<gene>
    <name evidence="1" type="ORF">SAM23877_p065</name>
</gene>
<keyword evidence="1" id="KW-0614">Plasmid</keyword>
<reference evidence="2" key="1">
    <citation type="journal article" date="2015" name="J. Biotechnol.">
        <title>Complete genome sequence of Streptomyces ambofaciens ATCC 23877, the spiramycin producer.</title>
        <authorList>
            <person name="Thibessard A."/>
            <person name="Haas D."/>
            <person name="Gerbaud C."/>
            <person name="Aigle B."/>
            <person name="Lautru S."/>
            <person name="Pernodet J.L."/>
            <person name="Leblond P."/>
        </authorList>
    </citation>
    <scope>NUCLEOTIDE SEQUENCE [LARGE SCALE GENOMIC DNA]</scope>
    <source>
        <strain evidence="2">ATCC 23877 / 3486 / DSM 40053 / JCM 4204 / NBRC 12836 / NRRL B-2516</strain>
        <plasmid evidence="2">pSAM1</plasmid>
    </source>
</reference>
<protein>
    <submittedName>
        <fullName evidence="1">Uncharacterized protein</fullName>
    </submittedName>
</protein>
<proteinExistence type="predicted"/>